<dbReference type="Pfam" id="PF00041">
    <property type="entry name" value="fn3"/>
    <property type="match status" value="1"/>
</dbReference>
<reference evidence="4" key="1">
    <citation type="submission" date="2011-05" db="EMBL/GenBank/DDBJ databases">
        <authorList>
            <person name="Richards S.R."/>
            <person name="Qu J."/>
            <person name="Jiang H."/>
            <person name="Jhangiani S.N."/>
            <person name="Agravi P."/>
            <person name="Goodspeed R."/>
            <person name="Gross S."/>
            <person name="Mandapat C."/>
            <person name="Jackson L."/>
            <person name="Mathew T."/>
            <person name="Pu L."/>
            <person name="Thornton R."/>
            <person name="Saada N."/>
            <person name="Wilczek-Boney K.B."/>
            <person name="Lee S."/>
            <person name="Kovar C."/>
            <person name="Wu Y."/>
            <person name="Scherer S.E."/>
            <person name="Worley K.C."/>
            <person name="Muzny D.M."/>
            <person name="Gibbs R."/>
        </authorList>
    </citation>
    <scope>NUCLEOTIDE SEQUENCE</scope>
    <source>
        <strain evidence="4">Brora</strain>
    </source>
</reference>
<dbReference type="InterPro" id="IPR040325">
    <property type="entry name" value="RIMBP1/2/3"/>
</dbReference>
<dbReference type="eggNOG" id="KOG3632">
    <property type="taxonomic scope" value="Eukaryota"/>
</dbReference>
<organism evidence="3 4">
    <name type="scientific">Strigamia maritima</name>
    <name type="common">European centipede</name>
    <name type="synonym">Geophilus maritimus</name>
    <dbReference type="NCBI Taxonomy" id="126957"/>
    <lineage>
        <taxon>Eukaryota</taxon>
        <taxon>Metazoa</taxon>
        <taxon>Ecdysozoa</taxon>
        <taxon>Arthropoda</taxon>
        <taxon>Myriapoda</taxon>
        <taxon>Chilopoda</taxon>
        <taxon>Pleurostigmophora</taxon>
        <taxon>Geophilomorpha</taxon>
        <taxon>Linotaeniidae</taxon>
        <taxon>Strigamia</taxon>
    </lineage>
</organism>
<proteinExistence type="predicted"/>
<accession>T1IQ91</accession>
<dbReference type="HOGENOM" id="CLU_652698_0_0_1"/>
<dbReference type="PhylomeDB" id="T1IQ91"/>
<dbReference type="Proteomes" id="UP000014500">
    <property type="component" value="Unassembled WGS sequence"/>
</dbReference>
<dbReference type="GO" id="GO:0007274">
    <property type="term" value="P:neuromuscular synaptic transmission"/>
    <property type="evidence" value="ECO:0007669"/>
    <property type="project" value="TreeGrafter"/>
</dbReference>
<dbReference type="InterPro" id="IPR057884">
    <property type="entry name" value="FN3_RIM-BP1/2/3"/>
</dbReference>
<dbReference type="Pfam" id="PF25523">
    <property type="entry name" value="Ig_RIMBP2"/>
    <property type="match status" value="1"/>
</dbReference>
<feature type="domain" description="Fibronectin type-III" evidence="2">
    <location>
        <begin position="306"/>
        <end position="406"/>
    </location>
</feature>
<evidence type="ECO:0000313" key="3">
    <source>
        <dbReference type="EnsemblMetazoa" id="SMAR003202-PA"/>
    </source>
</evidence>
<keyword evidence="1" id="KW-0677">Repeat</keyword>
<dbReference type="InterPro" id="IPR003961">
    <property type="entry name" value="FN3_dom"/>
</dbReference>
<dbReference type="InterPro" id="IPR036116">
    <property type="entry name" value="FN3_sf"/>
</dbReference>
<dbReference type="FunFam" id="2.60.40.10:FF:000072">
    <property type="entry name" value="RIMS-binding protein 2 isoform X1"/>
    <property type="match status" value="1"/>
</dbReference>
<name>T1IQ91_STRMM</name>
<dbReference type="CDD" id="cd00063">
    <property type="entry name" value="FN3"/>
    <property type="match status" value="2"/>
</dbReference>
<dbReference type="Gene3D" id="2.60.40.10">
    <property type="entry name" value="Immunoglobulins"/>
    <property type="match status" value="2"/>
</dbReference>
<dbReference type="EMBL" id="AFFK01018252">
    <property type="status" value="NOT_ANNOTATED_CDS"/>
    <property type="molecule type" value="Genomic_DNA"/>
</dbReference>
<dbReference type="AlphaFoldDB" id="T1IQ91"/>
<keyword evidence="4" id="KW-1185">Reference proteome</keyword>
<evidence type="ECO:0000259" key="2">
    <source>
        <dbReference type="PROSITE" id="PS50853"/>
    </source>
</evidence>
<feature type="domain" description="Fibronectin type-III" evidence="2">
    <location>
        <begin position="208"/>
        <end position="289"/>
    </location>
</feature>
<dbReference type="GO" id="GO:0045202">
    <property type="term" value="C:synapse"/>
    <property type="evidence" value="ECO:0007669"/>
    <property type="project" value="GOC"/>
</dbReference>
<dbReference type="OMA" id="EEQDEMH"/>
<dbReference type="SUPFAM" id="SSF49265">
    <property type="entry name" value="Fibronectin type III"/>
    <property type="match status" value="2"/>
</dbReference>
<dbReference type="InterPro" id="IPR013783">
    <property type="entry name" value="Ig-like_fold"/>
</dbReference>
<dbReference type="EnsemblMetazoa" id="SMAR003202-RA">
    <property type="protein sequence ID" value="SMAR003202-PA"/>
    <property type="gene ID" value="SMAR003202"/>
</dbReference>
<reference evidence="3" key="2">
    <citation type="submission" date="2015-02" db="UniProtKB">
        <authorList>
            <consortium name="EnsemblMetazoa"/>
        </authorList>
    </citation>
    <scope>IDENTIFICATION</scope>
</reference>
<dbReference type="PROSITE" id="PS50853">
    <property type="entry name" value="FN3"/>
    <property type="match status" value="2"/>
</dbReference>
<evidence type="ECO:0000313" key="4">
    <source>
        <dbReference type="Proteomes" id="UP000014500"/>
    </source>
</evidence>
<evidence type="ECO:0000256" key="1">
    <source>
        <dbReference type="ARBA" id="ARBA00022737"/>
    </source>
</evidence>
<protein>
    <recommendedName>
        <fullName evidence="2">Fibronectin type-III domain-containing protein</fullName>
    </recommendedName>
</protein>
<sequence length="421" mass="46245">MQNYATLVSSPYYSRLIAGDDLLEFQRTVLYGISRVKHKTDEDNQVLIDEYRKAVDMSFINLWDLEEEQDEMHTTGEGDDTFFSVLVPAPQNLTLERQLHKSILISWSAPDVPNNAIEAYDVYVDGLLNTTVKATERTRALIEGVDSAVVRYTFGFMSTTHGMVICFKNNVALPLLPHRISVRSVTGKKRTSRDAACTMVIGQDIPIAPSCIRATSVTATSAIISWLPSNSNFQHSVCVNNVEVRVVKPGVYRHTISGLTPNTTYRVSVRVKNIKIPLVEEQPAKKLEMISSFVDFKTLQVGLPDPPLDIQVEAGPQNGTLLVTWLPVTINDAGTSNGAPVTGYAVYADGKKLLDIDSPTSDHALLDLTKLQGSVPKAITVRTKSFESLSPDSLPTKIPVELIKGPRSKMKSGMDIGLALT</sequence>
<dbReference type="PANTHER" id="PTHR14234:SF19">
    <property type="entry name" value="RIM-BINDING PROTEIN, ISOFORM F"/>
    <property type="match status" value="1"/>
</dbReference>
<dbReference type="PANTHER" id="PTHR14234">
    <property type="entry name" value="RIM BINDING PROTEIN-RELATED"/>
    <property type="match status" value="1"/>
</dbReference>
<dbReference type="STRING" id="126957.T1IQ91"/>
<dbReference type="SMART" id="SM00060">
    <property type="entry name" value="FN3"/>
    <property type="match status" value="3"/>
</dbReference>